<evidence type="ECO:0000313" key="2">
    <source>
        <dbReference type="EMBL" id="CCV05653.1"/>
    </source>
</evidence>
<name>M5ENC0_9HYPH</name>
<proteinExistence type="predicted"/>
<dbReference type="AlphaFoldDB" id="M5ENC0"/>
<dbReference type="EMBL" id="CAUM01000072">
    <property type="protein sequence ID" value="CCV05653.1"/>
    <property type="molecule type" value="Genomic_DNA"/>
</dbReference>
<organism evidence="2 3">
    <name type="scientific">Mesorhizobium metallidurans STM 2683</name>
    <dbReference type="NCBI Taxonomy" id="1297569"/>
    <lineage>
        <taxon>Bacteria</taxon>
        <taxon>Pseudomonadati</taxon>
        <taxon>Pseudomonadota</taxon>
        <taxon>Alphaproteobacteria</taxon>
        <taxon>Hyphomicrobiales</taxon>
        <taxon>Phyllobacteriaceae</taxon>
        <taxon>Mesorhizobium</taxon>
    </lineage>
</organism>
<sequence length="65" mass="6747">MGFFGKYFSGLTGKKQPDEQRSGDMRKTTGAGPAIAAHSKDAKTTAGTGQSPDAAKKKSRNDGNS</sequence>
<evidence type="ECO:0000256" key="1">
    <source>
        <dbReference type="SAM" id="MobiDB-lite"/>
    </source>
</evidence>
<feature type="compositionally biased region" description="Basic and acidic residues" evidence="1">
    <location>
        <begin position="15"/>
        <end position="27"/>
    </location>
</feature>
<accession>M5ENC0</accession>
<dbReference type="RefSeq" id="WP_008874601.1">
    <property type="nucleotide sequence ID" value="NZ_CAUM01000072.1"/>
</dbReference>
<protein>
    <submittedName>
        <fullName evidence="2">Uncharacterized protein</fullName>
    </submittedName>
</protein>
<gene>
    <name evidence="2" type="ORF">MESS2_1630010</name>
</gene>
<dbReference type="OrthoDB" id="8092777at2"/>
<reference evidence="2 3" key="1">
    <citation type="submission" date="2013-02" db="EMBL/GenBank/DDBJ databases">
        <authorList>
            <person name="Genoscope - CEA"/>
        </authorList>
    </citation>
    <scope>NUCLEOTIDE SEQUENCE [LARGE SCALE GENOMIC DNA]</scope>
    <source>
        <strain evidence="2 3">STM 2683</strain>
    </source>
</reference>
<comment type="caution">
    <text evidence="2">The sequence shown here is derived from an EMBL/GenBank/DDBJ whole genome shotgun (WGS) entry which is preliminary data.</text>
</comment>
<dbReference type="Proteomes" id="UP000012062">
    <property type="component" value="Unassembled WGS sequence"/>
</dbReference>
<evidence type="ECO:0000313" key="3">
    <source>
        <dbReference type="Proteomes" id="UP000012062"/>
    </source>
</evidence>
<keyword evidence="3" id="KW-1185">Reference proteome</keyword>
<feature type="region of interest" description="Disordered" evidence="1">
    <location>
        <begin position="1"/>
        <end position="65"/>
    </location>
</feature>